<protein>
    <submittedName>
        <fullName evidence="2">Spore germination protein PC</fullName>
    </submittedName>
</protein>
<keyword evidence="3" id="KW-1185">Reference proteome</keyword>
<feature type="coiled-coil region" evidence="1">
    <location>
        <begin position="15"/>
        <end position="42"/>
    </location>
</feature>
<dbReference type="Proteomes" id="UP001237207">
    <property type="component" value="Unassembled WGS sequence"/>
</dbReference>
<dbReference type="InterPro" id="IPR019673">
    <property type="entry name" value="Spore_germination_GerPC"/>
</dbReference>
<name>A0AAJ1WIU8_9BACI</name>
<accession>A0AAJ1WIU8</accession>
<sequence>MINYYALIQQLYQVIGGQNQQILSLKKEIQLLKEEFQSFKTKTPVHVDRIEYKFDQLKVETLEGTLNIGMNPSDLGDIADTNISTPQPIGHDMAQDEMIQTIRDKMNEYMEKELPHIIQKNEAQLNRSLTPQYYDLIKEDLTKQLPERIQFYVRQFSKEGPNKKKETQEQTIINHVKQDIQQAIFHFMSKLPN</sequence>
<keyword evidence="1" id="KW-0175">Coiled coil</keyword>
<evidence type="ECO:0000313" key="2">
    <source>
        <dbReference type="EMBL" id="MDQ0214788.1"/>
    </source>
</evidence>
<dbReference type="EMBL" id="JAUSUC010000010">
    <property type="protein sequence ID" value="MDQ0214788.1"/>
    <property type="molecule type" value="Genomic_DNA"/>
</dbReference>
<dbReference type="AlphaFoldDB" id="A0AAJ1WIU8"/>
<evidence type="ECO:0000256" key="1">
    <source>
        <dbReference type="SAM" id="Coils"/>
    </source>
</evidence>
<dbReference type="RefSeq" id="WP_307256776.1">
    <property type="nucleotide sequence ID" value="NZ_JAUSUC010000010.1"/>
</dbReference>
<gene>
    <name evidence="2" type="ORF">J2S13_001185</name>
</gene>
<comment type="caution">
    <text evidence="2">The sequence shown here is derived from an EMBL/GenBank/DDBJ whole genome shotgun (WGS) entry which is preliminary data.</text>
</comment>
<organism evidence="2 3">
    <name type="scientific">Oikeobacillus pervagus</name>
    <dbReference type="NCBI Taxonomy" id="1325931"/>
    <lineage>
        <taxon>Bacteria</taxon>
        <taxon>Bacillati</taxon>
        <taxon>Bacillota</taxon>
        <taxon>Bacilli</taxon>
        <taxon>Bacillales</taxon>
        <taxon>Bacillaceae</taxon>
        <taxon>Oikeobacillus</taxon>
    </lineage>
</organism>
<evidence type="ECO:0000313" key="3">
    <source>
        <dbReference type="Proteomes" id="UP001237207"/>
    </source>
</evidence>
<dbReference type="Pfam" id="PF10737">
    <property type="entry name" value="GerPC"/>
    <property type="match status" value="1"/>
</dbReference>
<proteinExistence type="predicted"/>
<reference evidence="2" key="1">
    <citation type="submission" date="2023-07" db="EMBL/GenBank/DDBJ databases">
        <title>Genomic Encyclopedia of Type Strains, Phase IV (KMG-IV): sequencing the most valuable type-strain genomes for metagenomic binning, comparative biology and taxonomic classification.</title>
        <authorList>
            <person name="Goeker M."/>
        </authorList>
    </citation>
    <scope>NUCLEOTIDE SEQUENCE</scope>
    <source>
        <strain evidence="2">DSM 23947</strain>
    </source>
</reference>